<evidence type="ECO:0000256" key="1">
    <source>
        <dbReference type="SAM" id="MobiDB-lite"/>
    </source>
</evidence>
<evidence type="ECO:0000313" key="4">
    <source>
        <dbReference type="Proteomes" id="UP001153076"/>
    </source>
</evidence>
<sequence length="581" mass="65395">MADVTRSGSWREELVSLVDHGIRYTGTEDPLAATAMDDLKQNPFNFQVRYEDPEPEDLKDQIKGFAKAWGELLVDLSRGCKDIVQQSLVSEDSYLVKKFGPSVTKVSSKLSFLNEYLPEDRDPVQAWPVIVFVFILALAVLNVNSSHDTPVPIVKKLSIHPPSASRILLPDGRHIAYHEQGLPADRARFTLIAPHAFLSSRLAGIPGIKSSLLEEYGVRLVTYDLPGFGESDPHPSRDLNSSALDVQHLADSLGVNDKFWVLGYSSAAMHAWATLKFISNRVEGAVFVAPMVNPYESSMTKEEMSKTWERWEQGRKFMFSLGRRFPCLLSYFYQRSFFSGKHGSIEKWFFLKLGKTVSMFPTCIPANFLRAGRGALLLSASRGNPHCSLLVGYSRHMFDDVLTFWDGSLGQDKALTEDASFEEFWQRDVEESVRQGQMKPFIEEARLQVSDWGFSLADLQLRRRCPGKGILLWLKSMYSKAECELTGFAGPIHIWQGLDDHVVPPLMADYISRILPSATLHLLPNEGHFSFFFFCDDCHRQMLSSLFGDPLGPLDITVDIDNTDQENTTDDKASPFDATID</sequence>
<evidence type="ECO:0000259" key="2">
    <source>
        <dbReference type="Pfam" id="PF12697"/>
    </source>
</evidence>
<name>A0A9Q1GP30_9CARY</name>
<protein>
    <recommendedName>
        <fullName evidence="2">AB hydrolase-1 domain-containing protein</fullName>
    </recommendedName>
</protein>
<feature type="domain" description="AB hydrolase-1" evidence="2">
    <location>
        <begin position="213"/>
        <end position="532"/>
    </location>
</feature>
<reference evidence="3" key="1">
    <citation type="submission" date="2022-04" db="EMBL/GenBank/DDBJ databases">
        <title>Carnegiea gigantea Genome sequencing and assembly v2.</title>
        <authorList>
            <person name="Copetti D."/>
            <person name="Sanderson M.J."/>
            <person name="Burquez A."/>
            <person name="Wojciechowski M.F."/>
        </authorList>
    </citation>
    <scope>NUCLEOTIDE SEQUENCE</scope>
    <source>
        <strain evidence="3">SGP5-SGP5p</strain>
        <tissue evidence="3">Aerial part</tissue>
    </source>
</reference>
<dbReference type="PANTHER" id="PTHR45763">
    <property type="entry name" value="HYDROLASE, ALPHA/BETA FOLD FAMILY PROTEIN, EXPRESSED-RELATED"/>
    <property type="match status" value="1"/>
</dbReference>
<dbReference type="Pfam" id="PF12697">
    <property type="entry name" value="Abhydrolase_6"/>
    <property type="match status" value="1"/>
</dbReference>
<dbReference type="AlphaFoldDB" id="A0A9Q1GP30"/>
<dbReference type="OrthoDB" id="294702at2759"/>
<gene>
    <name evidence="3" type="ORF">Cgig2_017056</name>
</gene>
<dbReference type="InterPro" id="IPR000073">
    <property type="entry name" value="AB_hydrolase_1"/>
</dbReference>
<feature type="region of interest" description="Disordered" evidence="1">
    <location>
        <begin position="562"/>
        <end position="581"/>
    </location>
</feature>
<dbReference type="SUPFAM" id="SSF53474">
    <property type="entry name" value="alpha/beta-Hydrolases"/>
    <property type="match status" value="1"/>
</dbReference>
<dbReference type="PANTHER" id="PTHR45763:SF8">
    <property type="entry name" value="ALPHA_BETA-HYDROLASES SUPERFAMILY PROTEIN"/>
    <property type="match status" value="1"/>
</dbReference>
<proteinExistence type="predicted"/>
<dbReference type="InterPro" id="IPR029058">
    <property type="entry name" value="AB_hydrolase_fold"/>
</dbReference>
<dbReference type="Proteomes" id="UP001153076">
    <property type="component" value="Unassembled WGS sequence"/>
</dbReference>
<dbReference type="Gene3D" id="3.40.50.1820">
    <property type="entry name" value="alpha/beta hydrolase"/>
    <property type="match status" value="2"/>
</dbReference>
<keyword evidence="4" id="KW-1185">Reference proteome</keyword>
<evidence type="ECO:0000313" key="3">
    <source>
        <dbReference type="EMBL" id="KAJ8422694.1"/>
    </source>
</evidence>
<dbReference type="EMBL" id="JAKOGI010002177">
    <property type="protein sequence ID" value="KAJ8422694.1"/>
    <property type="molecule type" value="Genomic_DNA"/>
</dbReference>
<accession>A0A9Q1GP30</accession>
<comment type="caution">
    <text evidence="3">The sequence shown here is derived from an EMBL/GenBank/DDBJ whole genome shotgun (WGS) entry which is preliminary data.</text>
</comment>
<organism evidence="3 4">
    <name type="scientific">Carnegiea gigantea</name>
    <dbReference type="NCBI Taxonomy" id="171969"/>
    <lineage>
        <taxon>Eukaryota</taxon>
        <taxon>Viridiplantae</taxon>
        <taxon>Streptophyta</taxon>
        <taxon>Embryophyta</taxon>
        <taxon>Tracheophyta</taxon>
        <taxon>Spermatophyta</taxon>
        <taxon>Magnoliopsida</taxon>
        <taxon>eudicotyledons</taxon>
        <taxon>Gunneridae</taxon>
        <taxon>Pentapetalae</taxon>
        <taxon>Caryophyllales</taxon>
        <taxon>Cactineae</taxon>
        <taxon>Cactaceae</taxon>
        <taxon>Cactoideae</taxon>
        <taxon>Echinocereeae</taxon>
        <taxon>Carnegiea</taxon>
    </lineage>
</organism>